<reference evidence="7" key="2">
    <citation type="journal article" date="2021" name="PeerJ">
        <title>Extensive microbial diversity within the chicken gut microbiome revealed by metagenomics and culture.</title>
        <authorList>
            <person name="Gilroy R."/>
            <person name="Ravi A."/>
            <person name="Getino M."/>
            <person name="Pursley I."/>
            <person name="Horton D.L."/>
            <person name="Alikhan N.F."/>
            <person name="Baker D."/>
            <person name="Gharbi K."/>
            <person name="Hall N."/>
            <person name="Watson M."/>
            <person name="Adriaenssens E.M."/>
            <person name="Foster-Nyarko E."/>
            <person name="Jarju S."/>
            <person name="Secka A."/>
            <person name="Antonio M."/>
            <person name="Oren A."/>
            <person name="Chaudhuri R.R."/>
            <person name="La Ragione R."/>
            <person name="Hildebrand F."/>
            <person name="Pallen M.J."/>
        </authorList>
    </citation>
    <scope>NUCLEOTIDE SEQUENCE</scope>
    <source>
        <strain evidence="7">ChiSjej6B24-2974</strain>
    </source>
</reference>
<comment type="subcellular location">
    <subcellularLocation>
        <location evidence="1">Cell membrane</location>
        <topology evidence="1">Multi-pass membrane protein</topology>
    </subcellularLocation>
</comment>
<evidence type="ECO:0000256" key="3">
    <source>
        <dbReference type="ARBA" id="ARBA00022692"/>
    </source>
</evidence>
<keyword evidence="4 6" id="KW-1133">Transmembrane helix</keyword>
<evidence type="ECO:0000313" key="8">
    <source>
        <dbReference type="Proteomes" id="UP000824260"/>
    </source>
</evidence>
<accession>A0A9D0ZNM8</accession>
<feature type="transmembrane region" description="Helical" evidence="6">
    <location>
        <begin position="251"/>
        <end position="268"/>
    </location>
</feature>
<evidence type="ECO:0000256" key="2">
    <source>
        <dbReference type="ARBA" id="ARBA00022475"/>
    </source>
</evidence>
<proteinExistence type="predicted"/>
<feature type="transmembrane region" description="Helical" evidence="6">
    <location>
        <begin position="94"/>
        <end position="121"/>
    </location>
</feature>
<dbReference type="AlphaFoldDB" id="A0A9D0ZNM8"/>
<comment type="caution">
    <text evidence="7">The sequence shown here is derived from an EMBL/GenBank/DDBJ whole genome shotgun (WGS) entry which is preliminary data.</text>
</comment>
<dbReference type="EMBL" id="DVFZ01000103">
    <property type="protein sequence ID" value="HIQ83574.1"/>
    <property type="molecule type" value="Genomic_DNA"/>
</dbReference>
<organism evidence="7 8">
    <name type="scientific">Candidatus Pullichristensenella stercorigallinarum</name>
    <dbReference type="NCBI Taxonomy" id="2840909"/>
    <lineage>
        <taxon>Bacteria</taxon>
        <taxon>Bacillati</taxon>
        <taxon>Bacillota</taxon>
        <taxon>Clostridia</taxon>
        <taxon>Candidatus Pullichristensenella</taxon>
    </lineage>
</organism>
<feature type="transmembrane region" description="Helical" evidence="6">
    <location>
        <begin position="219"/>
        <end position="239"/>
    </location>
</feature>
<dbReference type="Pfam" id="PF02653">
    <property type="entry name" value="BPD_transp_2"/>
    <property type="match status" value="1"/>
</dbReference>
<feature type="transmembrane region" description="Helical" evidence="6">
    <location>
        <begin position="174"/>
        <end position="192"/>
    </location>
</feature>
<keyword evidence="5 6" id="KW-0472">Membrane</keyword>
<keyword evidence="2" id="KW-1003">Cell membrane</keyword>
<feature type="transmembrane region" description="Helical" evidence="6">
    <location>
        <begin position="47"/>
        <end position="65"/>
    </location>
</feature>
<feature type="transmembrane region" description="Helical" evidence="6">
    <location>
        <begin position="12"/>
        <end position="35"/>
    </location>
</feature>
<protein>
    <submittedName>
        <fullName evidence="7">ABC transporter permease</fullName>
    </submittedName>
</protein>
<dbReference type="GO" id="GO:0005886">
    <property type="term" value="C:plasma membrane"/>
    <property type="evidence" value="ECO:0007669"/>
    <property type="project" value="UniProtKB-SubCell"/>
</dbReference>
<dbReference type="GO" id="GO:0022857">
    <property type="term" value="F:transmembrane transporter activity"/>
    <property type="evidence" value="ECO:0007669"/>
    <property type="project" value="InterPro"/>
</dbReference>
<dbReference type="PANTHER" id="PTHR32196">
    <property type="entry name" value="ABC TRANSPORTER PERMEASE PROTEIN YPHD-RELATED-RELATED"/>
    <property type="match status" value="1"/>
</dbReference>
<gene>
    <name evidence="7" type="ORF">IAA52_10800</name>
</gene>
<evidence type="ECO:0000256" key="6">
    <source>
        <dbReference type="SAM" id="Phobius"/>
    </source>
</evidence>
<feature type="transmembrane region" description="Helical" evidence="6">
    <location>
        <begin position="142"/>
        <end position="162"/>
    </location>
</feature>
<name>A0A9D0ZNM8_9FIRM</name>
<evidence type="ECO:0000256" key="4">
    <source>
        <dbReference type="ARBA" id="ARBA00022989"/>
    </source>
</evidence>
<reference evidence="7" key="1">
    <citation type="submission" date="2020-10" db="EMBL/GenBank/DDBJ databases">
        <authorList>
            <person name="Gilroy R."/>
        </authorList>
    </citation>
    <scope>NUCLEOTIDE SEQUENCE</scope>
    <source>
        <strain evidence="7">ChiSjej6B24-2974</strain>
    </source>
</reference>
<keyword evidence="3 6" id="KW-0812">Transmembrane</keyword>
<dbReference type="Proteomes" id="UP000824260">
    <property type="component" value="Unassembled WGS sequence"/>
</dbReference>
<evidence type="ECO:0000313" key="7">
    <source>
        <dbReference type="EMBL" id="HIQ83574.1"/>
    </source>
</evidence>
<dbReference type="InterPro" id="IPR001851">
    <property type="entry name" value="ABC_transp_permease"/>
</dbReference>
<dbReference type="CDD" id="cd06579">
    <property type="entry name" value="TM_PBP1_transp_AraH_like"/>
    <property type="match status" value="1"/>
</dbReference>
<sequence length="326" mass="34641">MEQTNRMSFKKFLKADSLAIIVALIVEIIIFGILSPYFFTSGNLLTILQYCALTGLAALPMTLLMISANFDMSLGSQVALCSCVVGMICRSTDIGWGTVLLAMVVAIVIGAICGFINSFFIMKVNLPPFIATMAMMQALRGCAYLMTNGQSIMLMSPVFGVLGRGRTFGIPNTVYIFVVFVVIFAFIAKYTVFGRRAYTIGGNDVAARLSGINVQRTSMILYMLTGAMCGLVGLLTASQLGSAIPSSHNDFAFDVISAVVLGGVAMNGGKGTIGGTVVGVLVLAILDNGLIMLNVSSHWQLVCSGIVLLLAVSIDSLKQMRMKTKG</sequence>
<evidence type="ECO:0000256" key="1">
    <source>
        <dbReference type="ARBA" id="ARBA00004651"/>
    </source>
</evidence>
<evidence type="ECO:0000256" key="5">
    <source>
        <dbReference type="ARBA" id="ARBA00023136"/>
    </source>
</evidence>